<dbReference type="OrthoDB" id="550390at2759"/>
<dbReference type="Proteomes" id="UP000075714">
    <property type="component" value="Unassembled WGS sequence"/>
</dbReference>
<reference evidence="2" key="1">
    <citation type="journal article" date="2016" name="Nat. Commun.">
        <title>The Gonium pectorale genome demonstrates co-option of cell cycle regulation during the evolution of multicellularity.</title>
        <authorList>
            <person name="Hanschen E.R."/>
            <person name="Marriage T.N."/>
            <person name="Ferris P.J."/>
            <person name="Hamaji T."/>
            <person name="Toyoda A."/>
            <person name="Fujiyama A."/>
            <person name="Neme R."/>
            <person name="Noguchi H."/>
            <person name="Minakuchi Y."/>
            <person name="Suzuki M."/>
            <person name="Kawai-Toyooka H."/>
            <person name="Smith D.R."/>
            <person name="Sparks H."/>
            <person name="Anderson J."/>
            <person name="Bakaric R."/>
            <person name="Luria V."/>
            <person name="Karger A."/>
            <person name="Kirschner M.W."/>
            <person name="Durand P.M."/>
            <person name="Michod R.E."/>
            <person name="Nozaki H."/>
            <person name="Olson B.J."/>
        </authorList>
    </citation>
    <scope>NUCLEOTIDE SEQUENCE [LARGE SCALE GENOMIC DNA]</scope>
    <source>
        <strain evidence="2">NIES-2863</strain>
    </source>
</reference>
<evidence type="ECO:0000313" key="1">
    <source>
        <dbReference type="EMBL" id="KXZ43291.1"/>
    </source>
</evidence>
<keyword evidence="2" id="KW-1185">Reference proteome</keyword>
<name>A0A150G0E3_GONPE</name>
<gene>
    <name evidence="1" type="ORF">GPECTOR_95g680</name>
</gene>
<dbReference type="EMBL" id="LSYV01000096">
    <property type="protein sequence ID" value="KXZ43291.1"/>
    <property type="molecule type" value="Genomic_DNA"/>
</dbReference>
<sequence length="152" mass="16685">MHAHGEVAYWKASCVDVYLKDGCTTAVEAGTGTVYTYCKVCLYWSNARNCPKRDPGDTISHVCAGDEFLPVVPAPGRPAVIGATIKVEPFRGGVDDRYCQYVRFAASDEHARMYFTVKDGNGACLPGCYCPSRLAAQFIVSWTVLYLLDKAR</sequence>
<proteinExistence type="predicted"/>
<organism evidence="1 2">
    <name type="scientific">Gonium pectorale</name>
    <name type="common">Green alga</name>
    <dbReference type="NCBI Taxonomy" id="33097"/>
    <lineage>
        <taxon>Eukaryota</taxon>
        <taxon>Viridiplantae</taxon>
        <taxon>Chlorophyta</taxon>
        <taxon>core chlorophytes</taxon>
        <taxon>Chlorophyceae</taxon>
        <taxon>CS clade</taxon>
        <taxon>Chlamydomonadales</taxon>
        <taxon>Volvocaceae</taxon>
        <taxon>Gonium</taxon>
    </lineage>
</organism>
<comment type="caution">
    <text evidence="1">The sequence shown here is derived from an EMBL/GenBank/DDBJ whole genome shotgun (WGS) entry which is preliminary data.</text>
</comment>
<accession>A0A150G0E3</accession>
<dbReference type="AlphaFoldDB" id="A0A150G0E3"/>
<protein>
    <submittedName>
        <fullName evidence="1">Uncharacterized protein</fullName>
    </submittedName>
</protein>
<evidence type="ECO:0000313" key="2">
    <source>
        <dbReference type="Proteomes" id="UP000075714"/>
    </source>
</evidence>